<dbReference type="GO" id="GO:0015833">
    <property type="term" value="P:peptide transport"/>
    <property type="evidence" value="ECO:0007669"/>
    <property type="project" value="UniProtKB-KW"/>
</dbReference>
<feature type="signal peptide" evidence="6">
    <location>
        <begin position="1"/>
        <end position="22"/>
    </location>
</feature>
<comment type="subcellular location">
    <subcellularLocation>
        <location evidence="1">Cell envelope</location>
    </subcellularLocation>
</comment>
<dbReference type="PROSITE" id="PS51257">
    <property type="entry name" value="PROKAR_LIPOPROTEIN"/>
    <property type="match status" value="1"/>
</dbReference>
<comment type="similarity">
    <text evidence="2">Belongs to the bacterial solute-binding protein 5 family.</text>
</comment>
<feature type="chain" id="PRO_5039277462" evidence="6">
    <location>
        <begin position="23"/>
        <end position="543"/>
    </location>
</feature>
<dbReference type="STRING" id="481719.LASUN_01050"/>
<reference evidence="8 9" key="1">
    <citation type="submission" date="2016-09" db="EMBL/GenBank/DDBJ databases">
        <title>Genome Sequence of Lactobacillus sunkii Strain CG01.</title>
        <authorList>
            <person name="Poehlein A."/>
            <person name="Gabris C."/>
            <person name="Bengelsdorf F.R."/>
            <person name="Duerre P."/>
            <person name="Daniel R."/>
        </authorList>
    </citation>
    <scope>NUCLEOTIDE SEQUENCE [LARGE SCALE GENOMIC DNA]</scope>
    <source>
        <strain evidence="8 9">CG_D</strain>
    </source>
</reference>
<evidence type="ECO:0000259" key="7">
    <source>
        <dbReference type="Pfam" id="PF00496"/>
    </source>
</evidence>
<evidence type="ECO:0000256" key="6">
    <source>
        <dbReference type="SAM" id="SignalP"/>
    </source>
</evidence>
<feature type="domain" description="Solute-binding protein family 5" evidence="7">
    <location>
        <begin position="76"/>
        <end position="461"/>
    </location>
</feature>
<dbReference type="PANTHER" id="PTHR30290:SF10">
    <property type="entry name" value="PERIPLASMIC OLIGOPEPTIDE-BINDING PROTEIN-RELATED"/>
    <property type="match status" value="1"/>
</dbReference>
<dbReference type="Gene3D" id="3.90.76.10">
    <property type="entry name" value="Dipeptide-binding Protein, Domain 1"/>
    <property type="match status" value="1"/>
</dbReference>
<keyword evidence="3" id="KW-0813">Transport</keyword>
<organism evidence="8 9">
    <name type="scientific">Lentilactobacillus sunkii</name>
    <dbReference type="NCBI Taxonomy" id="481719"/>
    <lineage>
        <taxon>Bacteria</taxon>
        <taxon>Bacillati</taxon>
        <taxon>Bacillota</taxon>
        <taxon>Bacilli</taxon>
        <taxon>Lactobacillales</taxon>
        <taxon>Lactobacillaceae</taxon>
        <taxon>Lentilactobacillus</taxon>
    </lineage>
</organism>
<dbReference type="PANTHER" id="PTHR30290">
    <property type="entry name" value="PERIPLASMIC BINDING COMPONENT OF ABC TRANSPORTER"/>
    <property type="match status" value="1"/>
</dbReference>
<dbReference type="RefSeq" id="WP_070366887.1">
    <property type="nucleotide sequence ID" value="NZ_JAZHVW010000013.1"/>
</dbReference>
<dbReference type="GO" id="GO:1904680">
    <property type="term" value="F:peptide transmembrane transporter activity"/>
    <property type="evidence" value="ECO:0007669"/>
    <property type="project" value="TreeGrafter"/>
</dbReference>
<dbReference type="Gene3D" id="3.40.190.10">
    <property type="entry name" value="Periplasmic binding protein-like II"/>
    <property type="match status" value="1"/>
</dbReference>
<dbReference type="Gene3D" id="3.10.105.10">
    <property type="entry name" value="Dipeptide-binding Protein, Domain 3"/>
    <property type="match status" value="1"/>
</dbReference>
<dbReference type="InterPro" id="IPR000914">
    <property type="entry name" value="SBP_5_dom"/>
</dbReference>
<keyword evidence="4 6" id="KW-0732">Signal</keyword>
<comment type="caution">
    <text evidence="8">The sequence shown here is derived from an EMBL/GenBank/DDBJ whole genome shotgun (WGS) entry which is preliminary data.</text>
</comment>
<gene>
    <name evidence="8" type="primary">dppE_1</name>
    <name evidence="8" type="ORF">LASUN_01050</name>
</gene>
<accession>A0A1E7XJ27</accession>
<evidence type="ECO:0000256" key="5">
    <source>
        <dbReference type="ARBA" id="ARBA00022856"/>
    </source>
</evidence>
<evidence type="ECO:0000313" key="8">
    <source>
        <dbReference type="EMBL" id="OFA13106.1"/>
    </source>
</evidence>
<evidence type="ECO:0000256" key="3">
    <source>
        <dbReference type="ARBA" id="ARBA00022448"/>
    </source>
</evidence>
<dbReference type="InterPro" id="IPR030678">
    <property type="entry name" value="Peptide/Ni-bd"/>
</dbReference>
<dbReference type="EMBL" id="MIQE01000002">
    <property type="protein sequence ID" value="OFA13106.1"/>
    <property type="molecule type" value="Genomic_DNA"/>
</dbReference>
<dbReference type="Proteomes" id="UP000177010">
    <property type="component" value="Unassembled WGS sequence"/>
</dbReference>
<dbReference type="SUPFAM" id="SSF53850">
    <property type="entry name" value="Periplasmic binding protein-like II"/>
    <property type="match status" value="1"/>
</dbReference>
<dbReference type="InterPro" id="IPR039424">
    <property type="entry name" value="SBP_5"/>
</dbReference>
<evidence type="ECO:0000313" key="9">
    <source>
        <dbReference type="Proteomes" id="UP000177010"/>
    </source>
</evidence>
<proteinExistence type="inferred from homology"/>
<evidence type="ECO:0000256" key="2">
    <source>
        <dbReference type="ARBA" id="ARBA00005695"/>
    </source>
</evidence>
<dbReference type="GO" id="GO:0043190">
    <property type="term" value="C:ATP-binding cassette (ABC) transporter complex"/>
    <property type="evidence" value="ECO:0007669"/>
    <property type="project" value="InterPro"/>
</dbReference>
<dbReference type="Pfam" id="PF00496">
    <property type="entry name" value="SBP_bac_5"/>
    <property type="match status" value="1"/>
</dbReference>
<keyword evidence="5" id="KW-0653">Protein transport</keyword>
<dbReference type="FunFam" id="3.90.76.10:FF:000001">
    <property type="entry name" value="Oligopeptide ABC transporter substrate-binding protein"/>
    <property type="match status" value="1"/>
</dbReference>
<keyword evidence="5" id="KW-0571">Peptide transport</keyword>
<evidence type="ECO:0000256" key="1">
    <source>
        <dbReference type="ARBA" id="ARBA00004196"/>
    </source>
</evidence>
<dbReference type="AlphaFoldDB" id="A0A1E7XJ27"/>
<dbReference type="GO" id="GO:0042597">
    <property type="term" value="C:periplasmic space"/>
    <property type="evidence" value="ECO:0007669"/>
    <property type="project" value="UniProtKB-ARBA"/>
</dbReference>
<dbReference type="CDD" id="cd08504">
    <property type="entry name" value="PBP2_OppA"/>
    <property type="match status" value="1"/>
</dbReference>
<name>A0A1E7XJ27_9LACO</name>
<dbReference type="PIRSF" id="PIRSF002741">
    <property type="entry name" value="MppA"/>
    <property type="match status" value="1"/>
</dbReference>
<dbReference type="GO" id="GO:0030313">
    <property type="term" value="C:cell envelope"/>
    <property type="evidence" value="ECO:0007669"/>
    <property type="project" value="UniProtKB-SubCell"/>
</dbReference>
<evidence type="ECO:0000256" key="4">
    <source>
        <dbReference type="ARBA" id="ARBA00022729"/>
    </source>
</evidence>
<protein>
    <submittedName>
        <fullName evidence="8">Dipeptide-binding protein DppE</fullName>
    </submittedName>
</protein>
<sequence>MRNNSRKLVFTTVVGASLLVLAGCGSNQSRENKQSISIMEQEDLGTLDNAQASNMTMYNMVNNVEEGLYRMGKDNKPHPGLATKVAQPINHGKTYIIHLRKGLKWDNGDKLDAQDFVYSWQRAVDPKTKAADSYVMENLKNYNAILHGKKSPKSLGVKALNSTTLRIDLTVASPYMNSLLAFASFFPVNPNTVKKSGSAYGTTSKDMSYAGPFKLVGWNGNNGSWKLIKNKNYWDKKHVKLSTIKVQVIKTPSTALNLFQSKKLDDAYLSGEQAGQEKNSPSFVKNYSSNSGYLAYNFNNKALRNLDLRKAISMTINRKELTDKVMQDGSKPAKGYIPAGVITNPNTGNDFADDTYDAEAVTPNKSKAKALAKKALKELGSKNVDLTLMSSDDDAEKQQASFIQGAVQQTLPNIHIKINSIPAKTALQNQMDHKGWDLSMSSWLGDYPDPYTWLQQLQSTGYDYGDWKNSEYDKLVANTNSTDSADNKSRFKDFVKAEKILMDNQVVAPLYQGADTHLRNTKLKGVVYHPTGIPYEYKTAYLK</sequence>